<proteinExistence type="predicted"/>
<dbReference type="EMBL" id="CAJVQA010016029">
    <property type="protein sequence ID" value="CAG8740653.1"/>
    <property type="molecule type" value="Genomic_DNA"/>
</dbReference>
<accession>A0A9N9NID7</accession>
<organism evidence="1 2">
    <name type="scientific">Cetraspora pellucida</name>
    <dbReference type="NCBI Taxonomy" id="1433469"/>
    <lineage>
        <taxon>Eukaryota</taxon>
        <taxon>Fungi</taxon>
        <taxon>Fungi incertae sedis</taxon>
        <taxon>Mucoromycota</taxon>
        <taxon>Glomeromycotina</taxon>
        <taxon>Glomeromycetes</taxon>
        <taxon>Diversisporales</taxon>
        <taxon>Gigasporaceae</taxon>
        <taxon>Cetraspora</taxon>
    </lineage>
</organism>
<dbReference type="Proteomes" id="UP000789759">
    <property type="component" value="Unassembled WGS sequence"/>
</dbReference>
<keyword evidence="2" id="KW-1185">Reference proteome</keyword>
<dbReference type="AlphaFoldDB" id="A0A9N9NID7"/>
<gene>
    <name evidence="1" type="ORF">CPELLU_LOCUS14066</name>
</gene>
<reference evidence="1" key="1">
    <citation type="submission" date="2021-06" db="EMBL/GenBank/DDBJ databases">
        <authorList>
            <person name="Kallberg Y."/>
            <person name="Tangrot J."/>
            <person name="Rosling A."/>
        </authorList>
    </citation>
    <scope>NUCLEOTIDE SEQUENCE</scope>
    <source>
        <strain evidence="1">FL966</strain>
    </source>
</reference>
<evidence type="ECO:0000313" key="2">
    <source>
        <dbReference type="Proteomes" id="UP000789759"/>
    </source>
</evidence>
<evidence type="ECO:0000313" key="1">
    <source>
        <dbReference type="EMBL" id="CAG8740653.1"/>
    </source>
</evidence>
<comment type="caution">
    <text evidence="1">The sequence shown here is derived from an EMBL/GenBank/DDBJ whole genome shotgun (WGS) entry which is preliminary data.</text>
</comment>
<dbReference type="OrthoDB" id="2446182at2759"/>
<name>A0A9N9NID7_9GLOM</name>
<sequence length="208" mass="24657">MNNESQEESDDDINDMDLIEVTSNINIKFAEDYYESIISNLNFLIKYIDRTSFYEVWCVTTIEQNKTYFVIVYGTANHLCTYMNLVTKGNEDSNEFRFEHQIEVKYNKEFEYTKKAVNLSLEISYENELNKILQDWIKKKEKIYNNINEFNKENLPDISNSYLMQTKDAPKKCIKSMLENKTSKCYNKKTDKPVYVSKVKCCTTTKDL</sequence>
<protein>
    <submittedName>
        <fullName evidence="1">17156_t:CDS:1</fullName>
    </submittedName>
</protein>